<dbReference type="OrthoDB" id="4646997at2759"/>
<name>W6PYF0_PENRF</name>
<dbReference type="AlphaFoldDB" id="W6PYF0"/>
<accession>W6PYF0</accession>
<protein>
    <submittedName>
        <fullName evidence="1">Genomic scaffold, ProqFM164S01</fullName>
    </submittedName>
</protein>
<dbReference type="STRING" id="1365484.W6PYF0"/>
<gene>
    <name evidence="1" type="ORF">PROQFM164_S01g003100</name>
</gene>
<dbReference type="OMA" id="CAIMRRG"/>
<keyword evidence="2" id="KW-1185">Reference proteome</keyword>
<organism evidence="1 2">
    <name type="scientific">Penicillium roqueforti (strain FM164)</name>
    <dbReference type="NCBI Taxonomy" id="1365484"/>
    <lineage>
        <taxon>Eukaryota</taxon>
        <taxon>Fungi</taxon>
        <taxon>Dikarya</taxon>
        <taxon>Ascomycota</taxon>
        <taxon>Pezizomycotina</taxon>
        <taxon>Eurotiomycetes</taxon>
        <taxon>Eurotiomycetidae</taxon>
        <taxon>Eurotiales</taxon>
        <taxon>Aspergillaceae</taxon>
        <taxon>Penicillium</taxon>
    </lineage>
</organism>
<proteinExistence type="predicted"/>
<evidence type="ECO:0000313" key="2">
    <source>
        <dbReference type="Proteomes" id="UP000030686"/>
    </source>
</evidence>
<reference evidence="1" key="1">
    <citation type="journal article" date="2014" name="Nat. Commun.">
        <title>Multiple recent horizontal transfers of a large genomic region in cheese making fungi.</title>
        <authorList>
            <person name="Cheeseman K."/>
            <person name="Ropars J."/>
            <person name="Renault P."/>
            <person name="Dupont J."/>
            <person name="Gouzy J."/>
            <person name="Branca A."/>
            <person name="Abraham A.L."/>
            <person name="Ceppi M."/>
            <person name="Conseiller E."/>
            <person name="Debuchy R."/>
            <person name="Malagnac F."/>
            <person name="Goarin A."/>
            <person name="Silar P."/>
            <person name="Lacoste S."/>
            <person name="Sallet E."/>
            <person name="Bensimon A."/>
            <person name="Giraud T."/>
            <person name="Brygoo Y."/>
        </authorList>
    </citation>
    <scope>NUCLEOTIDE SEQUENCE [LARGE SCALE GENOMIC DNA]</scope>
    <source>
        <strain evidence="1">FM164</strain>
    </source>
</reference>
<sequence length="158" mass="18033">MSSVVEFRDIKLRTRTVLRGISSITAIDDGGLCSRDENNAKEFILQNDHVAILEAKRKFQCFEEGKPIISDACLAQMTCEALLARFVDVQRETVIVIHATQHYLRFLQFEISDEYVKDFGLDSLDSFIPVVATPWYDLSNESNRKEVVLNLCAIMRRG</sequence>
<dbReference type="EMBL" id="HG792015">
    <property type="protein sequence ID" value="CDM29288.1"/>
    <property type="molecule type" value="Genomic_DNA"/>
</dbReference>
<evidence type="ECO:0000313" key="1">
    <source>
        <dbReference type="EMBL" id="CDM29288.1"/>
    </source>
</evidence>
<dbReference type="Proteomes" id="UP000030686">
    <property type="component" value="Unassembled WGS sequence"/>
</dbReference>